<dbReference type="InterPro" id="IPR006702">
    <property type="entry name" value="CASP_dom"/>
</dbReference>
<evidence type="ECO:0000259" key="9">
    <source>
        <dbReference type="Pfam" id="PF04535"/>
    </source>
</evidence>
<reference evidence="10" key="2">
    <citation type="submission" date="2018-10" db="UniProtKB">
        <authorList>
            <consortium name="EnsemblPlants"/>
        </authorList>
    </citation>
    <scope>IDENTIFICATION</scope>
</reference>
<protein>
    <recommendedName>
        <fullName evidence="8">CASP-like protein</fullName>
    </recommendedName>
</protein>
<dbReference type="Gramene" id="TraesLDM2B03G00837690.1">
    <property type="protein sequence ID" value="TraesLDM2B03G00837690.1"/>
    <property type="gene ID" value="TraesLDM2B03G00837690"/>
</dbReference>
<name>A0A3B6C0Q3_WHEAT</name>
<evidence type="ECO:0000256" key="1">
    <source>
        <dbReference type="ARBA" id="ARBA00004651"/>
    </source>
</evidence>
<keyword evidence="6 8" id="KW-1133">Transmembrane helix</keyword>
<dbReference type="OrthoDB" id="685197at2759"/>
<dbReference type="PANTHER" id="PTHR33573:SF19">
    <property type="entry name" value="CASP-LIKE PROTEIN"/>
    <property type="match status" value="1"/>
</dbReference>
<feature type="transmembrane region" description="Helical" evidence="8">
    <location>
        <begin position="59"/>
        <end position="83"/>
    </location>
</feature>
<keyword evidence="7 8" id="KW-0472">Membrane</keyword>
<dbReference type="Pfam" id="PF04535">
    <property type="entry name" value="CASP_dom"/>
    <property type="match status" value="1"/>
</dbReference>
<feature type="transmembrane region" description="Helical" evidence="8">
    <location>
        <begin position="95"/>
        <end position="120"/>
    </location>
</feature>
<accession>A0A3B6C0Q3</accession>
<dbReference type="Gramene" id="TraesCAD_scaffold_046691_01G000100.1">
    <property type="protein sequence ID" value="TraesCAD_scaffold_046691_01G000100.1"/>
    <property type="gene ID" value="TraesCAD_scaffold_046691_01G000100"/>
</dbReference>
<feature type="domain" description="Casparian strip membrane protein" evidence="9">
    <location>
        <begin position="11"/>
        <end position="118"/>
    </location>
</feature>
<dbReference type="OMA" id="IFFDRGH"/>
<reference evidence="10" key="1">
    <citation type="submission" date="2018-08" db="EMBL/GenBank/DDBJ databases">
        <authorList>
            <person name="Rossello M."/>
        </authorList>
    </citation>
    <scope>NUCLEOTIDE SEQUENCE [LARGE SCALE GENOMIC DNA]</scope>
    <source>
        <strain evidence="10">cv. Chinese Spring</strain>
    </source>
</reference>
<keyword evidence="5 8" id="KW-0812">Transmembrane</keyword>
<dbReference type="Gramene" id="TraesCS2B02G057500.1">
    <property type="protein sequence ID" value="TraesCS2B02G057500.1"/>
    <property type="gene ID" value="TraesCS2B02G057500"/>
</dbReference>
<dbReference type="Gramene" id="TraesCS2B03G0121300.1">
    <property type="protein sequence ID" value="TraesCS2B03G0121300.1.CDS"/>
    <property type="gene ID" value="TraesCS2B03G0121300"/>
</dbReference>
<organism evidence="10">
    <name type="scientific">Triticum aestivum</name>
    <name type="common">Wheat</name>
    <dbReference type="NCBI Taxonomy" id="4565"/>
    <lineage>
        <taxon>Eukaryota</taxon>
        <taxon>Viridiplantae</taxon>
        <taxon>Streptophyta</taxon>
        <taxon>Embryophyta</taxon>
        <taxon>Tracheophyta</taxon>
        <taxon>Spermatophyta</taxon>
        <taxon>Magnoliopsida</taxon>
        <taxon>Liliopsida</taxon>
        <taxon>Poales</taxon>
        <taxon>Poaceae</taxon>
        <taxon>BOP clade</taxon>
        <taxon>Pooideae</taxon>
        <taxon>Triticodae</taxon>
        <taxon>Triticeae</taxon>
        <taxon>Triticinae</taxon>
        <taxon>Triticum</taxon>
    </lineage>
</organism>
<sequence length="184" mass="19736">MASSKIVLPSVILALRLVAMLLLAGSLALIITDKVDIRSDLFEGGRFVLKFKDIYTYRYVVAIAAIGCAYSLVQAPLAAVAIAAKKRVIGGTANVALFLLCADVIFVIAFATAAGASYWFSTDADRYVDALYPDSLTKANPDFKRLRQDLDMFFVRASAAALLMLLAAKCTAAVLVISVYALVK</sequence>
<evidence type="ECO:0000256" key="7">
    <source>
        <dbReference type="ARBA" id="ARBA00023136"/>
    </source>
</evidence>
<evidence type="ECO:0000313" key="10">
    <source>
        <dbReference type="EnsemblPlants" id="TraesCS2B02G057500.1"/>
    </source>
</evidence>
<comment type="similarity">
    <text evidence="2 8">Belongs to the Casparian strip membrane proteins (CASP) family.</text>
</comment>
<evidence type="ECO:0000256" key="6">
    <source>
        <dbReference type="ARBA" id="ARBA00022989"/>
    </source>
</evidence>
<evidence type="ECO:0000256" key="3">
    <source>
        <dbReference type="ARBA" id="ARBA00011489"/>
    </source>
</evidence>
<evidence type="ECO:0000256" key="8">
    <source>
        <dbReference type="RuleBase" id="RU361233"/>
    </source>
</evidence>
<dbReference type="EnsemblPlants" id="TraesCS2B02G057500.1">
    <property type="protein sequence ID" value="TraesCS2B02G057500.1"/>
    <property type="gene ID" value="TraesCS2B02G057500"/>
</dbReference>
<dbReference type="AlphaFoldDB" id="A0A3B6C0Q3"/>
<evidence type="ECO:0000256" key="5">
    <source>
        <dbReference type="ARBA" id="ARBA00022692"/>
    </source>
</evidence>
<evidence type="ECO:0000313" key="11">
    <source>
        <dbReference type="Proteomes" id="UP000019116"/>
    </source>
</evidence>
<dbReference type="Proteomes" id="UP000019116">
    <property type="component" value="Chromosome 2B"/>
</dbReference>
<comment type="subunit">
    <text evidence="3 8">Homodimer and heterodimers.</text>
</comment>
<evidence type="ECO:0000256" key="2">
    <source>
        <dbReference type="ARBA" id="ARBA00007651"/>
    </source>
</evidence>
<comment type="subcellular location">
    <subcellularLocation>
        <location evidence="1 8">Cell membrane</location>
        <topology evidence="1 8">Multi-pass membrane protein</topology>
    </subcellularLocation>
</comment>
<comment type="caution">
    <text evidence="8">Lacks conserved residue(s) required for the propagation of feature annotation.</text>
</comment>
<evidence type="ECO:0000256" key="4">
    <source>
        <dbReference type="ARBA" id="ARBA00022475"/>
    </source>
</evidence>
<dbReference type="GO" id="GO:0005886">
    <property type="term" value="C:plasma membrane"/>
    <property type="evidence" value="ECO:0007669"/>
    <property type="project" value="UniProtKB-SubCell"/>
</dbReference>
<dbReference type="PANTHER" id="PTHR33573">
    <property type="entry name" value="CASP-LIKE PROTEIN 4A4"/>
    <property type="match status" value="1"/>
</dbReference>
<keyword evidence="4 8" id="KW-1003">Cell membrane</keyword>
<keyword evidence="11" id="KW-1185">Reference proteome</keyword>
<feature type="transmembrane region" description="Helical" evidence="8">
    <location>
        <begin position="153"/>
        <end position="183"/>
    </location>
</feature>
<proteinExistence type="inferred from homology"/>